<reference evidence="1" key="1">
    <citation type="journal article" date="2019" name="Sci. Rep.">
        <title>Draft genome of Tanacetum cinerariifolium, the natural source of mosquito coil.</title>
        <authorList>
            <person name="Yamashiro T."/>
            <person name="Shiraishi A."/>
            <person name="Satake H."/>
            <person name="Nakayama K."/>
        </authorList>
    </citation>
    <scope>NUCLEOTIDE SEQUENCE</scope>
</reference>
<accession>A0A699GQ17</accession>
<organism evidence="1">
    <name type="scientific">Tanacetum cinerariifolium</name>
    <name type="common">Dalmatian daisy</name>
    <name type="synonym">Chrysanthemum cinerariifolium</name>
    <dbReference type="NCBI Taxonomy" id="118510"/>
    <lineage>
        <taxon>Eukaryota</taxon>
        <taxon>Viridiplantae</taxon>
        <taxon>Streptophyta</taxon>
        <taxon>Embryophyta</taxon>
        <taxon>Tracheophyta</taxon>
        <taxon>Spermatophyta</taxon>
        <taxon>Magnoliopsida</taxon>
        <taxon>eudicotyledons</taxon>
        <taxon>Gunneridae</taxon>
        <taxon>Pentapetalae</taxon>
        <taxon>asterids</taxon>
        <taxon>campanulids</taxon>
        <taxon>Asterales</taxon>
        <taxon>Asteraceae</taxon>
        <taxon>Asteroideae</taxon>
        <taxon>Anthemideae</taxon>
        <taxon>Anthemidinae</taxon>
        <taxon>Tanacetum</taxon>
    </lineage>
</organism>
<protein>
    <submittedName>
        <fullName evidence="1">Uncharacterized protein</fullName>
    </submittedName>
</protein>
<gene>
    <name evidence="1" type="ORF">Tci_158148</name>
</gene>
<evidence type="ECO:0000313" key="1">
    <source>
        <dbReference type="EMBL" id="GEV86171.1"/>
    </source>
</evidence>
<comment type="caution">
    <text evidence="1">The sequence shown here is derived from an EMBL/GenBank/DDBJ whole genome shotgun (WGS) entry which is preliminary data.</text>
</comment>
<dbReference type="EMBL" id="BKCJ010036765">
    <property type="protein sequence ID" value="GEV86171.1"/>
    <property type="molecule type" value="Genomic_DNA"/>
</dbReference>
<sequence>MFLSQRKYVTEILERAHMVNCNSWTPVDTESKLKDDGHLVSDLTLYQSLAEYRGVANVVVETCWLKNLLHELHTPLFSATLVYYDNVRVLRVHSPQYADIFTKSLPSALFEKFRTSFKVSCPPLNYRGVLV</sequence>
<name>A0A699GQ17_TANCI</name>
<dbReference type="AlphaFoldDB" id="A0A699GQ17"/>
<proteinExistence type="predicted"/>